<dbReference type="Gene3D" id="2.40.70.10">
    <property type="entry name" value="Acid Proteases"/>
    <property type="match status" value="2"/>
</dbReference>
<keyword evidence="2" id="KW-1185">Reference proteome</keyword>
<keyword evidence="3" id="KW-0645">Protease</keyword>
<dbReference type="InterPro" id="IPR021109">
    <property type="entry name" value="Peptidase_aspartic_dom_sf"/>
</dbReference>
<organism evidence="3">
    <name type="scientific">Dissoconium aciculare CBS 342.82</name>
    <dbReference type="NCBI Taxonomy" id="1314786"/>
    <lineage>
        <taxon>Eukaryota</taxon>
        <taxon>Fungi</taxon>
        <taxon>Dikarya</taxon>
        <taxon>Ascomycota</taxon>
        <taxon>Pezizomycotina</taxon>
        <taxon>Dothideomycetes</taxon>
        <taxon>Dothideomycetidae</taxon>
        <taxon>Mycosphaerellales</taxon>
        <taxon>Dissoconiaceae</taxon>
        <taxon>Dissoconium</taxon>
    </lineage>
</organism>
<dbReference type="Pfam" id="PF00026">
    <property type="entry name" value="Asp"/>
    <property type="match status" value="1"/>
</dbReference>
<accession>A0A6J3ML48</accession>
<name>A0A6J3ML48_9PEZI</name>
<dbReference type="PROSITE" id="PS51767">
    <property type="entry name" value="PEPTIDASE_A1"/>
    <property type="match status" value="1"/>
</dbReference>
<sequence length="363" mass="39067">MSSALSIAPSQRFEGNDGAWSTFNLYVGTPPQMLRVLPATSISYVTLIMRTGCVNVPVSACESARGGSPLLFNFSTSLTSSRLSALDGSRNFFLPFDSELPLGVFGMIPAAVGLDAVTIGPSVSNLTLTSQLVAGINAVDPWQGMFGLRSIMNHVPGLDSNYTSILQGLKSADKIPSLFYGYTAGAPYTDRQDFGSLTLGGYDAARVDMSAALSVNFSDDPFELSVLVDRIKISNGNITHISMGNVALVDSVIPEIWLPGSVCDQIENAIGLVYDNTTQMYLISESQQRVLRSTNLTFTFTLRSPQNPSAMIDIVLPYAAFDLSASYPVAGMKNASSTQRYFPIRRANSTTGYYLGRTFLQEA</sequence>
<evidence type="ECO:0000259" key="1">
    <source>
        <dbReference type="PROSITE" id="PS51767"/>
    </source>
</evidence>
<keyword evidence="3" id="KW-0378">Hydrolase</keyword>
<dbReference type="Proteomes" id="UP000504637">
    <property type="component" value="Unplaced"/>
</dbReference>
<gene>
    <name evidence="3" type="ORF">K489DRAFT_25268</name>
</gene>
<dbReference type="RefSeq" id="XP_033464758.1">
    <property type="nucleotide sequence ID" value="XM_033599974.1"/>
</dbReference>
<dbReference type="InterPro" id="IPR033121">
    <property type="entry name" value="PEPTIDASE_A1"/>
</dbReference>
<proteinExistence type="predicted"/>
<reference evidence="3" key="3">
    <citation type="submission" date="2025-08" db="UniProtKB">
        <authorList>
            <consortium name="RefSeq"/>
        </authorList>
    </citation>
    <scope>IDENTIFICATION</scope>
    <source>
        <strain evidence="3">CBS 342.82</strain>
    </source>
</reference>
<feature type="domain" description="Peptidase A1" evidence="1">
    <location>
        <begin position="21"/>
        <end position="363"/>
    </location>
</feature>
<evidence type="ECO:0000313" key="2">
    <source>
        <dbReference type="Proteomes" id="UP000504637"/>
    </source>
</evidence>
<dbReference type="SUPFAM" id="SSF50630">
    <property type="entry name" value="Acid proteases"/>
    <property type="match status" value="1"/>
</dbReference>
<evidence type="ECO:0000313" key="3">
    <source>
        <dbReference type="RefSeq" id="XP_033464758.1"/>
    </source>
</evidence>
<dbReference type="GO" id="GO:0006508">
    <property type="term" value="P:proteolysis"/>
    <property type="evidence" value="ECO:0007669"/>
    <property type="project" value="UniProtKB-KW"/>
</dbReference>
<reference evidence="3" key="2">
    <citation type="submission" date="2020-04" db="EMBL/GenBank/DDBJ databases">
        <authorList>
            <consortium name="NCBI Genome Project"/>
        </authorList>
    </citation>
    <scope>NUCLEOTIDE SEQUENCE</scope>
    <source>
        <strain evidence="3">CBS 342.82</strain>
    </source>
</reference>
<dbReference type="GO" id="GO:0008233">
    <property type="term" value="F:peptidase activity"/>
    <property type="evidence" value="ECO:0007669"/>
    <property type="project" value="UniProtKB-KW"/>
</dbReference>
<reference evidence="3" key="1">
    <citation type="submission" date="2020-01" db="EMBL/GenBank/DDBJ databases">
        <authorList>
            <consortium name="DOE Joint Genome Institute"/>
            <person name="Haridas S."/>
            <person name="Albert R."/>
            <person name="Binder M."/>
            <person name="Bloem J."/>
            <person name="Labutti K."/>
            <person name="Salamov A."/>
            <person name="Andreopoulos B."/>
            <person name="Baker S.E."/>
            <person name="Barry K."/>
            <person name="Bills G."/>
            <person name="Bluhm B.H."/>
            <person name="Cannon C."/>
            <person name="Castanera R."/>
            <person name="Culley D.E."/>
            <person name="Daum C."/>
            <person name="Ezra D."/>
            <person name="Gonzalez J.B."/>
            <person name="Henrissat B."/>
            <person name="Kuo A."/>
            <person name="Liang C."/>
            <person name="Lipzen A."/>
            <person name="Lutzoni F."/>
            <person name="Magnuson J."/>
            <person name="Mondo S."/>
            <person name="Nolan M."/>
            <person name="Ohm R."/>
            <person name="Pangilinan J."/>
            <person name="Park H.-J."/>
            <person name="Ramirez L."/>
            <person name="Alfaro M."/>
            <person name="Sun H."/>
            <person name="Tritt A."/>
            <person name="Yoshinaga Y."/>
            <person name="Zwiers L.-H."/>
            <person name="Turgeon B.G."/>
            <person name="Goodwin S.B."/>
            <person name="Spatafora J.W."/>
            <person name="Crous P.W."/>
            <person name="Grigoriev I.V."/>
        </authorList>
    </citation>
    <scope>NUCLEOTIDE SEQUENCE</scope>
    <source>
        <strain evidence="3">CBS 342.82</strain>
    </source>
</reference>
<dbReference type="AlphaFoldDB" id="A0A6J3ML48"/>
<protein>
    <submittedName>
        <fullName evidence="3">Acid protease</fullName>
    </submittedName>
</protein>
<dbReference type="OrthoDB" id="4074350at2759"/>
<dbReference type="GeneID" id="54357773"/>